<proteinExistence type="predicted"/>
<comment type="caution">
    <text evidence="1">The sequence shown here is derived from an EMBL/GenBank/DDBJ whole genome shotgun (WGS) entry which is preliminary data.</text>
</comment>
<dbReference type="RefSeq" id="WP_379578502.1">
    <property type="nucleotide sequence ID" value="NZ_JBHUFV010000059.1"/>
</dbReference>
<evidence type="ECO:0000313" key="2">
    <source>
        <dbReference type="Proteomes" id="UP001597368"/>
    </source>
</evidence>
<organism evidence="1 2">
    <name type="scientific">Nonomuraea mangrovi</name>
    <dbReference type="NCBI Taxonomy" id="2316207"/>
    <lineage>
        <taxon>Bacteria</taxon>
        <taxon>Bacillati</taxon>
        <taxon>Actinomycetota</taxon>
        <taxon>Actinomycetes</taxon>
        <taxon>Streptosporangiales</taxon>
        <taxon>Streptosporangiaceae</taxon>
        <taxon>Nonomuraea</taxon>
    </lineage>
</organism>
<keyword evidence="2" id="KW-1185">Reference proteome</keyword>
<sequence>MTRQPRENYVRLYPEISLAGSLQAAMQTVLNHAGYELTALPASAPGWWDCATRVGDRHRHVNANAASQERWFLMEFWDRGVMMAKAQTGDLSVAADAIGLWQAGSRLHELKAACPFVEYSPLAEAHERGAAVEAQWAIYRTTSARHVDHDLIEAAYTHPRLRTLFPIHSHRSLNFSRCTGFPYTYDIPMIDHRPNGTYRVVWWHDRSPDGPAIEEADNAHDAVAVVIAHLPDGCGPAVAGTASDLDSPTADST</sequence>
<evidence type="ECO:0000313" key="1">
    <source>
        <dbReference type="EMBL" id="MFD1937376.1"/>
    </source>
</evidence>
<gene>
    <name evidence="1" type="ORF">ACFSKW_38495</name>
</gene>
<dbReference type="EMBL" id="JBHUFV010000059">
    <property type="protein sequence ID" value="MFD1937376.1"/>
    <property type="molecule type" value="Genomic_DNA"/>
</dbReference>
<accession>A0ABW4T9B5</accession>
<dbReference type="Proteomes" id="UP001597368">
    <property type="component" value="Unassembled WGS sequence"/>
</dbReference>
<name>A0ABW4T9B5_9ACTN</name>
<protein>
    <submittedName>
        <fullName evidence="1">DUF6193 family natural product biosynthesis protein</fullName>
    </submittedName>
</protein>
<dbReference type="Pfam" id="PF19692">
    <property type="entry name" value="DUF6193"/>
    <property type="match status" value="1"/>
</dbReference>
<reference evidence="2" key="1">
    <citation type="journal article" date="2019" name="Int. J. Syst. Evol. Microbiol.">
        <title>The Global Catalogue of Microorganisms (GCM) 10K type strain sequencing project: providing services to taxonomists for standard genome sequencing and annotation.</title>
        <authorList>
            <consortium name="The Broad Institute Genomics Platform"/>
            <consortium name="The Broad Institute Genome Sequencing Center for Infectious Disease"/>
            <person name="Wu L."/>
            <person name="Ma J."/>
        </authorList>
    </citation>
    <scope>NUCLEOTIDE SEQUENCE [LARGE SCALE GENOMIC DNA]</scope>
    <source>
        <strain evidence="2">ICMP 6774ER</strain>
    </source>
</reference>
<dbReference type="InterPro" id="IPR045682">
    <property type="entry name" value="DUF6193"/>
</dbReference>